<dbReference type="Gene3D" id="2.130.10.130">
    <property type="entry name" value="Integrin alpha, N-terminal"/>
    <property type="match status" value="4"/>
</dbReference>
<dbReference type="PRINTS" id="PR01185">
    <property type="entry name" value="INTEGRINA"/>
</dbReference>
<dbReference type="OrthoDB" id="613498at2"/>
<dbReference type="InterPro" id="IPR026444">
    <property type="entry name" value="Secre_tail"/>
</dbReference>
<keyword evidence="1 4" id="KW-0732">Signal</keyword>
<dbReference type="GO" id="GO:0009897">
    <property type="term" value="C:external side of plasma membrane"/>
    <property type="evidence" value="ECO:0007669"/>
    <property type="project" value="TreeGrafter"/>
</dbReference>
<keyword evidence="3" id="KW-0325">Glycoprotein</keyword>
<dbReference type="GO" id="GO:0008305">
    <property type="term" value="C:integrin complex"/>
    <property type="evidence" value="ECO:0007669"/>
    <property type="project" value="InterPro"/>
</dbReference>
<sequence length="720" mass="76516">MKKHYFSAILLLIGVGVRANTFPVTDNSPGPKIGLNASYTPNEMRIMPQDAEQQWTFSLAIKAVNGHKPVPEPLVTRQKNAVQFDHDHHFKVEYTNDEQSIRQRFIIREPGEADGKLTVQLQPENSWQAMYGSANSLTFKNKDQILNYSDLEVQDATGKKLPAHFTVQQNQVEIAVDAGQAAYPVSVQTIVGPLTERHARTVLERNQAGIQFGTATTTAGDINGDGFIDVLVGAPYYSNGQTAEGAVFVYYGAANGIAPNAVFTVLERNVANGHFGEVIAGGGDVNGDGYDDVVVGAPYKAGMPGSDTGYVYVYYGSAAGINPTPYIIRSARQGDNFGVSVFVAKLNYDKPADIVIGANNGAGYVTIYYGSVWGINNSLIIEVTASGTTGFGTKVLISGNLDGMSGNYLLATAGEDLHVFNHTGQEIDPSYHEIIHSPVPGISFGSSIAAQHDIDGDGYNDIIVGAKDYTNGSLNHAGAVYVFRGGNDATGTVPNFLTPWRTIKGDKDSALLGAQVAFAGDVNNDGHADVIVSSPGWESIPAQPNLGKVWLYYGKSSGLDSLAGATIQSTQANSWLGSSVAGAGDVDNDGYDDIIVGAPLYDKGQVDEGVALIYLGGAYSLARMANTKPDDVVETKTPAVVKTFPNPVLNNLSVQFEGLDVGADTYIQISDVMGSVVKTVRLGKVDSGNQAIDVSTLAPGTYFMIINNGSKVIREKIIKQ</sequence>
<feature type="chain" id="PRO_5015173923" evidence="4">
    <location>
        <begin position="20"/>
        <end position="720"/>
    </location>
</feature>
<keyword evidence="2" id="KW-0677">Repeat</keyword>
<feature type="signal peptide" evidence="4">
    <location>
        <begin position="1"/>
        <end position="19"/>
    </location>
</feature>
<dbReference type="GO" id="GO:0005178">
    <property type="term" value="F:integrin binding"/>
    <property type="evidence" value="ECO:0007669"/>
    <property type="project" value="TreeGrafter"/>
</dbReference>
<dbReference type="GO" id="GO:0033627">
    <property type="term" value="P:cell adhesion mediated by integrin"/>
    <property type="evidence" value="ECO:0007669"/>
    <property type="project" value="TreeGrafter"/>
</dbReference>
<feature type="domain" description="Secretion system C-terminal sorting" evidence="5">
    <location>
        <begin position="644"/>
        <end position="718"/>
    </location>
</feature>
<dbReference type="Pfam" id="PF18962">
    <property type="entry name" value="Por_Secre_tail"/>
    <property type="match status" value="1"/>
</dbReference>
<accession>A0A2P8G5D3</accession>
<dbReference type="InterPro" id="IPR028994">
    <property type="entry name" value="Integrin_alpha_N"/>
</dbReference>
<dbReference type="PROSITE" id="PS51470">
    <property type="entry name" value="FG_GAP"/>
    <property type="match status" value="5"/>
</dbReference>
<protein>
    <submittedName>
        <fullName evidence="6">Putative secreted protein (Por secretion system target)</fullName>
    </submittedName>
</protein>
<evidence type="ECO:0000259" key="5">
    <source>
        <dbReference type="Pfam" id="PF18962"/>
    </source>
</evidence>
<dbReference type="AlphaFoldDB" id="A0A2P8G5D3"/>
<comment type="caution">
    <text evidence="6">The sequence shown here is derived from an EMBL/GenBank/DDBJ whole genome shotgun (WGS) entry which is preliminary data.</text>
</comment>
<dbReference type="GO" id="GO:0007160">
    <property type="term" value="P:cell-matrix adhesion"/>
    <property type="evidence" value="ECO:0007669"/>
    <property type="project" value="TreeGrafter"/>
</dbReference>
<dbReference type="NCBIfam" id="TIGR04183">
    <property type="entry name" value="Por_Secre_tail"/>
    <property type="match status" value="1"/>
</dbReference>
<reference evidence="6 7" key="1">
    <citation type="submission" date="2018-03" db="EMBL/GenBank/DDBJ databases">
        <title>Genomic Encyclopedia of Archaeal and Bacterial Type Strains, Phase II (KMG-II): from individual species to whole genera.</title>
        <authorList>
            <person name="Goeker M."/>
        </authorList>
    </citation>
    <scope>NUCLEOTIDE SEQUENCE [LARGE SCALE GENOMIC DNA]</scope>
    <source>
        <strain evidence="6 7">DSM 18107</strain>
    </source>
</reference>
<dbReference type="GO" id="GO:0007229">
    <property type="term" value="P:integrin-mediated signaling pathway"/>
    <property type="evidence" value="ECO:0007669"/>
    <property type="project" value="TreeGrafter"/>
</dbReference>
<evidence type="ECO:0000313" key="6">
    <source>
        <dbReference type="EMBL" id="PSL29105.1"/>
    </source>
</evidence>
<dbReference type="PANTHER" id="PTHR23220">
    <property type="entry name" value="INTEGRIN ALPHA"/>
    <property type="match status" value="1"/>
</dbReference>
<evidence type="ECO:0000256" key="2">
    <source>
        <dbReference type="ARBA" id="ARBA00022737"/>
    </source>
</evidence>
<keyword evidence="7" id="KW-1185">Reference proteome</keyword>
<name>A0A2P8G5D3_9BACT</name>
<organism evidence="6 7">
    <name type="scientific">Chitinophaga ginsengisoli</name>
    <dbReference type="NCBI Taxonomy" id="363837"/>
    <lineage>
        <taxon>Bacteria</taxon>
        <taxon>Pseudomonadati</taxon>
        <taxon>Bacteroidota</taxon>
        <taxon>Chitinophagia</taxon>
        <taxon>Chitinophagales</taxon>
        <taxon>Chitinophagaceae</taxon>
        <taxon>Chitinophaga</taxon>
    </lineage>
</organism>
<dbReference type="EMBL" id="PYGK01000007">
    <property type="protein sequence ID" value="PSL29105.1"/>
    <property type="molecule type" value="Genomic_DNA"/>
</dbReference>
<evidence type="ECO:0000256" key="3">
    <source>
        <dbReference type="ARBA" id="ARBA00023180"/>
    </source>
</evidence>
<dbReference type="RefSeq" id="WP_106603480.1">
    <property type="nucleotide sequence ID" value="NZ_PYGK01000007.1"/>
</dbReference>
<gene>
    <name evidence="6" type="ORF">CLV42_107252</name>
</gene>
<proteinExistence type="predicted"/>
<dbReference type="Proteomes" id="UP000240978">
    <property type="component" value="Unassembled WGS sequence"/>
</dbReference>
<dbReference type="PANTHER" id="PTHR23220:SF122">
    <property type="entry name" value="INTEGRIN ALPHA-PS1"/>
    <property type="match status" value="1"/>
</dbReference>
<dbReference type="InterPro" id="IPR000413">
    <property type="entry name" value="Integrin_alpha"/>
</dbReference>
<dbReference type="SUPFAM" id="SSF69318">
    <property type="entry name" value="Integrin alpha N-terminal domain"/>
    <property type="match status" value="2"/>
</dbReference>
<dbReference type="Pfam" id="PF01839">
    <property type="entry name" value="FG-GAP"/>
    <property type="match status" value="5"/>
</dbReference>
<dbReference type="InterPro" id="IPR013519">
    <property type="entry name" value="Int_alpha_beta-p"/>
</dbReference>
<dbReference type="InterPro" id="IPR013517">
    <property type="entry name" value="FG-GAP"/>
</dbReference>
<evidence type="ECO:0000256" key="4">
    <source>
        <dbReference type="SAM" id="SignalP"/>
    </source>
</evidence>
<dbReference type="SMART" id="SM00191">
    <property type="entry name" value="Int_alpha"/>
    <property type="match status" value="6"/>
</dbReference>
<evidence type="ECO:0000313" key="7">
    <source>
        <dbReference type="Proteomes" id="UP000240978"/>
    </source>
</evidence>
<evidence type="ECO:0000256" key="1">
    <source>
        <dbReference type="ARBA" id="ARBA00022729"/>
    </source>
</evidence>
<dbReference type="GO" id="GO:0098609">
    <property type="term" value="P:cell-cell adhesion"/>
    <property type="evidence" value="ECO:0007669"/>
    <property type="project" value="TreeGrafter"/>
</dbReference>